<dbReference type="KEGG" id="hte:Hydth_1634"/>
<organism evidence="2 3">
    <name type="scientific">Hydrogenobacter thermophilus (strain DSM 6534 / IAM 12695 / TK-6)</name>
    <dbReference type="NCBI Taxonomy" id="608538"/>
    <lineage>
        <taxon>Bacteria</taxon>
        <taxon>Pseudomonadati</taxon>
        <taxon>Aquificota</taxon>
        <taxon>Aquificia</taxon>
        <taxon>Aquificales</taxon>
        <taxon>Aquificaceae</taxon>
        <taxon>Hydrogenobacter</taxon>
    </lineage>
</organism>
<dbReference type="EMBL" id="AP011112">
    <property type="protein sequence ID" value="BAI70095.1"/>
    <property type="molecule type" value="Genomic_DNA"/>
</dbReference>
<dbReference type="OrthoDB" id="15591at2"/>
<reference evidence="2 3" key="1">
    <citation type="journal article" date="2010" name="J. Bacteriol.">
        <title>Complete genome sequence of the thermophilic, obligately chemolithoautotrophic hydrogen-oxidizing bacterium Hydrogenobacter thermophilus TK-6.</title>
        <authorList>
            <person name="Arai H."/>
            <person name="Kanbe H."/>
            <person name="Ishii M."/>
            <person name="Igarashi Y."/>
        </authorList>
    </citation>
    <scope>NUCLEOTIDE SEQUENCE [LARGE SCALE GENOMIC DNA]</scope>
    <source>
        <strain evidence="3">DSM 6534 / IAM 12695 / TK-6 [Tokyo]</strain>
    </source>
</reference>
<dbReference type="RefSeq" id="WP_012964275.1">
    <property type="nucleotide sequence ID" value="NC_013799.1"/>
</dbReference>
<evidence type="ECO:0000313" key="2">
    <source>
        <dbReference type="EMBL" id="BAI70095.1"/>
    </source>
</evidence>
<feature type="compositionally biased region" description="Basic and acidic residues" evidence="1">
    <location>
        <begin position="64"/>
        <end position="73"/>
    </location>
</feature>
<feature type="region of interest" description="Disordered" evidence="1">
    <location>
        <begin position="54"/>
        <end position="73"/>
    </location>
</feature>
<dbReference type="STRING" id="608538.HTH_1648"/>
<evidence type="ECO:0000313" key="3">
    <source>
        <dbReference type="Proteomes" id="UP000002574"/>
    </source>
</evidence>
<evidence type="ECO:0000256" key="1">
    <source>
        <dbReference type="SAM" id="MobiDB-lite"/>
    </source>
</evidence>
<dbReference type="Proteomes" id="UP000002574">
    <property type="component" value="Chromosome"/>
</dbReference>
<accession>D3DJU3</accession>
<keyword evidence="3" id="KW-1185">Reference proteome</keyword>
<protein>
    <submittedName>
        <fullName evidence="2">Uncharacterized protein</fullName>
    </submittedName>
</protein>
<dbReference type="AlphaFoldDB" id="D3DJU3"/>
<proteinExistence type="predicted"/>
<sequence length="73" mass="8125">MRKLLPLVLLVGTAFAQKPFESMEGVVGYIVIEKGGKTENYVVVEEKDGKVKTTRVNQNPSQFLKKDEEGGKK</sequence>
<gene>
    <name evidence="2" type="ordered locus">HTH_1648</name>
</gene>
<name>D3DJU3_HYDTT</name>
<dbReference type="KEGG" id="hth:HTH_1648"/>